<dbReference type="OrthoDB" id="9811557at2"/>
<evidence type="ECO:0000256" key="7">
    <source>
        <dbReference type="PIRSR" id="PIRSR625650-4"/>
    </source>
</evidence>
<dbReference type="Pfam" id="PF01565">
    <property type="entry name" value="FAD_binding_4"/>
    <property type="match status" value="1"/>
</dbReference>
<dbReference type="PROSITE" id="PS51387">
    <property type="entry name" value="FAD_PCMH"/>
    <property type="match status" value="1"/>
</dbReference>
<feature type="domain" description="FAD-binding PCMH-type" evidence="8">
    <location>
        <begin position="85"/>
        <end position="265"/>
    </location>
</feature>
<dbReference type="GO" id="GO:0008609">
    <property type="term" value="F:alkylglycerone-phosphate synthase activity"/>
    <property type="evidence" value="ECO:0007669"/>
    <property type="project" value="InterPro"/>
</dbReference>
<dbReference type="GO" id="GO:0008610">
    <property type="term" value="P:lipid biosynthetic process"/>
    <property type="evidence" value="ECO:0007669"/>
    <property type="project" value="InterPro"/>
</dbReference>
<dbReference type="Pfam" id="PF02913">
    <property type="entry name" value="FAD-oxidase_C"/>
    <property type="match status" value="1"/>
</dbReference>
<feature type="binding site" evidence="6">
    <location>
        <begin position="249"/>
        <end position="255"/>
    </location>
    <ligand>
        <name>FAD</name>
        <dbReference type="ChEBI" id="CHEBI:57692"/>
    </ligand>
</feature>
<evidence type="ECO:0000259" key="8">
    <source>
        <dbReference type="PROSITE" id="PS51387"/>
    </source>
</evidence>
<evidence type="ECO:0000256" key="6">
    <source>
        <dbReference type="PIRSR" id="PIRSR625650-3"/>
    </source>
</evidence>
<dbReference type="RefSeq" id="WP_095618216.1">
    <property type="nucleotide sequence ID" value="NZ_NSKD01000007.1"/>
</dbReference>
<comment type="caution">
    <text evidence="9">The sequence shown here is derived from an EMBL/GenBank/DDBJ whole genome shotgun (WGS) entry which is preliminary data.</text>
</comment>
<dbReference type="InterPro" id="IPR016164">
    <property type="entry name" value="FAD-linked_Oxase-like_C"/>
</dbReference>
<dbReference type="SUPFAM" id="SSF56176">
    <property type="entry name" value="FAD-binding/transporter-associated domain-like"/>
    <property type="match status" value="1"/>
</dbReference>
<gene>
    <name evidence="9" type="ORF">CK501_13205</name>
</gene>
<dbReference type="InterPro" id="IPR004113">
    <property type="entry name" value="FAD-bd_oxidored_4_C"/>
</dbReference>
<dbReference type="Proteomes" id="UP000218896">
    <property type="component" value="Unassembled WGS sequence"/>
</dbReference>
<dbReference type="Gene3D" id="3.30.300.330">
    <property type="match status" value="1"/>
</dbReference>
<evidence type="ECO:0000313" key="10">
    <source>
        <dbReference type="Proteomes" id="UP000218896"/>
    </source>
</evidence>
<dbReference type="Gene3D" id="3.30.70.3450">
    <property type="match status" value="1"/>
</dbReference>
<dbReference type="SUPFAM" id="SSF55103">
    <property type="entry name" value="FAD-linked oxidases, C-terminal domain"/>
    <property type="match status" value="1"/>
</dbReference>
<evidence type="ECO:0000313" key="9">
    <source>
        <dbReference type="EMBL" id="PAU78642.1"/>
    </source>
</evidence>
<keyword evidence="10" id="KW-1185">Reference proteome</keyword>
<comment type="similarity">
    <text evidence="1">Belongs to the FAD-binding oxidoreductase/transferase type 4 family.</text>
</comment>
<feature type="binding site" evidence="6">
    <location>
        <begin position="117"/>
        <end position="123"/>
    </location>
    <ligand>
        <name>FAD</name>
        <dbReference type="ChEBI" id="CHEBI:57692"/>
    </ligand>
</feature>
<dbReference type="PANTHER" id="PTHR46568:SF1">
    <property type="entry name" value="ALKYLDIHYDROXYACETONEPHOSPHATE SYNTHASE, PEROXISOMAL"/>
    <property type="match status" value="1"/>
</dbReference>
<dbReference type="AlphaFoldDB" id="A0A2A2F219"/>
<dbReference type="InterPro" id="IPR016169">
    <property type="entry name" value="FAD-bd_PCMH_sub2"/>
</dbReference>
<evidence type="ECO:0000256" key="4">
    <source>
        <dbReference type="PIRSR" id="PIRSR625650-1"/>
    </source>
</evidence>
<comment type="cofactor">
    <cofactor evidence="6">
        <name>FAD</name>
        <dbReference type="ChEBI" id="CHEBI:57692"/>
    </cofactor>
</comment>
<keyword evidence="3 6" id="KW-0274">FAD</keyword>
<evidence type="ECO:0000256" key="5">
    <source>
        <dbReference type="PIRSR" id="PIRSR625650-2"/>
    </source>
</evidence>
<feature type="binding site" evidence="5">
    <location>
        <position position="388"/>
    </location>
    <ligand>
        <name>substrate</name>
    </ligand>
</feature>
<dbReference type="EMBL" id="NSKD01000007">
    <property type="protein sequence ID" value="PAU78642.1"/>
    <property type="molecule type" value="Genomic_DNA"/>
</dbReference>
<evidence type="ECO:0000256" key="2">
    <source>
        <dbReference type="ARBA" id="ARBA00022630"/>
    </source>
</evidence>
<sequence length="538" mass="59802">MRRWNGWGDASFHLPLPPVGQDFLKARLGVASPLSEASLEQVCADVPASRIPEEHKGVHTDPETRVRHARGQSLADWLAMRSGDFGVFPDAVALPEHSEEVAELLQWARERDLVVIPYGGGTSVAGHINPEDSGKPILTLSLERMNRLMDLDAESQIATFGAGTPGPLVESQLLAHGYTLGHFPQSFELSTIGGWVASRSSGQQSLRYGRIEQLLAGGRVETFRGTWEIPTFPASAAGPDPREMVLGSEGRFGVITEVKVRVTPVADHESFHVLFFPDWERARLCARQLVQNRTPLSMLRLSNAVETETQLALAGHPTMIGMLERYLGWRGAAEGKCMMTVGLTGTKAQCRTGLRELKRISRRNDGVYTGTYLGRKWEQKRFTMPYLRETLWEQGYAVDTLETATDWDNVDTLMERIETTLREGLQSEGEPVHVFTHLSHVYGQGCSIYTTYVFRCAGSYEATHERWARLKQAASQTIVNNRGTISHQHGVGKDHAPYLPTEKGPVTIGMLHAMSRYMDPDQRLAPGVLLQHEPEEQA</sequence>
<protein>
    <submittedName>
        <fullName evidence="9">FAD-binding oxidoreductase</fullName>
    </submittedName>
</protein>
<dbReference type="GO" id="GO:0071949">
    <property type="term" value="F:FAD binding"/>
    <property type="evidence" value="ECO:0007669"/>
    <property type="project" value="InterPro"/>
</dbReference>
<dbReference type="InterPro" id="IPR025650">
    <property type="entry name" value="Alkyl-DHAP_Synthase"/>
</dbReference>
<accession>A0A2A2F219</accession>
<reference evidence="9 10" key="1">
    <citation type="submission" date="2017-08" db="EMBL/GenBank/DDBJ databases">
        <title>Halovibrio sewagensis sp. nov., isolated from wastewater of high salinity.</title>
        <authorList>
            <person name="Dong X."/>
            <person name="Zhang G."/>
        </authorList>
    </citation>
    <scope>NUCLEOTIDE SEQUENCE [LARGE SCALE GENOMIC DNA]</scope>
    <source>
        <strain evidence="9 10">YL5-2</strain>
    </source>
</reference>
<feature type="site" description="Important for enzyme activity" evidence="7">
    <location>
        <position position="300"/>
    </location>
</feature>
<keyword evidence="2" id="KW-0285">Flavoprotein</keyword>
<proteinExistence type="inferred from homology"/>
<dbReference type="Gene3D" id="3.30.465.10">
    <property type="match status" value="1"/>
</dbReference>
<dbReference type="InterPro" id="IPR036318">
    <property type="entry name" value="FAD-bd_PCMH-like_sf"/>
</dbReference>
<dbReference type="InterPro" id="IPR016166">
    <property type="entry name" value="FAD-bd_PCMH"/>
</dbReference>
<organism evidence="9 10">
    <name type="scientific">Halovibrio salipaludis</name>
    <dbReference type="NCBI Taxonomy" id="2032626"/>
    <lineage>
        <taxon>Bacteria</taxon>
        <taxon>Pseudomonadati</taxon>
        <taxon>Pseudomonadota</taxon>
        <taxon>Gammaproteobacteria</taxon>
        <taxon>Oceanospirillales</taxon>
        <taxon>Halomonadaceae</taxon>
        <taxon>Halovibrio</taxon>
    </lineage>
</organism>
<evidence type="ECO:0000256" key="1">
    <source>
        <dbReference type="ARBA" id="ARBA00008000"/>
    </source>
</evidence>
<evidence type="ECO:0000256" key="3">
    <source>
        <dbReference type="ARBA" id="ARBA00022827"/>
    </source>
</evidence>
<dbReference type="PANTHER" id="PTHR46568">
    <property type="entry name" value="ALKYLDIHYDROXYACETONEPHOSPHATE SYNTHASE, PEROXISOMAL"/>
    <property type="match status" value="1"/>
</dbReference>
<dbReference type="InterPro" id="IPR006094">
    <property type="entry name" value="Oxid_FAD_bind_N"/>
</dbReference>
<name>A0A2A2F219_9GAMM</name>
<feature type="active site" description="Proton donor/acceptor" evidence="4">
    <location>
        <position position="449"/>
    </location>
</feature>